<gene>
    <name evidence="2" type="ORF">Triagg1_1857</name>
</gene>
<keyword evidence="3" id="KW-1185">Reference proteome</keyword>
<dbReference type="GeneID" id="87915878"/>
<feature type="region of interest" description="Disordered" evidence="1">
    <location>
        <begin position="1"/>
        <end position="85"/>
    </location>
</feature>
<feature type="compositionally biased region" description="Basic residues" evidence="1">
    <location>
        <begin position="12"/>
        <end position="28"/>
    </location>
</feature>
<evidence type="ECO:0000313" key="2">
    <source>
        <dbReference type="EMBL" id="KAK4082967.1"/>
    </source>
</evidence>
<evidence type="ECO:0000313" key="3">
    <source>
        <dbReference type="Proteomes" id="UP001273209"/>
    </source>
</evidence>
<dbReference type="RefSeq" id="XP_062759396.1">
    <property type="nucleotide sequence ID" value="XM_062895973.1"/>
</dbReference>
<protein>
    <submittedName>
        <fullName evidence="2">Uncharacterized protein</fullName>
    </submittedName>
</protein>
<reference evidence="2" key="1">
    <citation type="submission" date="2023-11" db="EMBL/GenBank/DDBJ databases">
        <title>The genome sequences of three competitors of mushroom-forming fungi.</title>
        <authorList>
            <person name="Beijen E."/>
            <person name="Ohm R.A."/>
        </authorList>
    </citation>
    <scope>NUCLEOTIDE SEQUENCE</scope>
    <source>
        <strain evidence="2">CBS 100526</strain>
    </source>
</reference>
<feature type="region of interest" description="Disordered" evidence="1">
    <location>
        <begin position="279"/>
        <end position="302"/>
    </location>
</feature>
<comment type="caution">
    <text evidence="2">The sequence shown here is derived from an EMBL/GenBank/DDBJ whole genome shotgun (WGS) entry which is preliminary data.</text>
</comment>
<accession>A0AAE1M8S5</accession>
<dbReference type="EMBL" id="JAWRVG010000004">
    <property type="protein sequence ID" value="KAK4082967.1"/>
    <property type="molecule type" value="Genomic_DNA"/>
</dbReference>
<evidence type="ECO:0000256" key="1">
    <source>
        <dbReference type="SAM" id="MobiDB-lite"/>
    </source>
</evidence>
<dbReference type="Proteomes" id="UP001273209">
    <property type="component" value="Unassembled WGS sequence"/>
</dbReference>
<organism evidence="2 3">
    <name type="scientific">Trichoderma aggressivum f. europaeum</name>
    <dbReference type="NCBI Taxonomy" id="173218"/>
    <lineage>
        <taxon>Eukaryota</taxon>
        <taxon>Fungi</taxon>
        <taxon>Dikarya</taxon>
        <taxon>Ascomycota</taxon>
        <taxon>Pezizomycotina</taxon>
        <taxon>Sordariomycetes</taxon>
        <taxon>Hypocreomycetidae</taxon>
        <taxon>Hypocreales</taxon>
        <taxon>Hypocreaceae</taxon>
        <taxon>Trichoderma</taxon>
    </lineage>
</organism>
<name>A0AAE1M8S5_9HYPO</name>
<dbReference type="AlphaFoldDB" id="A0AAE1M8S5"/>
<sequence length="467" mass="50818">MGKPGQAPSKCVHPRHGVGRRRGIKRTHMMGPRRGLLPWPGERPDGTGMPPVVEQPVQRHPPPPAFDGQAPYERSHTKHTQSGEWRRRHSQYLALGSVGANRRRFSLDPTECGAPVLGTVQKRVRACARRRKSLARGSACPINSVITEQRRLGLGRNIESELLAPKESWQRQVLARFERQCRFATSTIRPGVEMGVTAVSGVAAAPLSRLPQTTEDRLARLLAFFSFDSRAPGSDWDDAAAMCSCFAQVLVQSAHAPGMTECFGIRNAKVGMDAVVPTASGKNGPEPVRTSPWAPSHPNRPTEDEVFSTLIQSCLRDQADKGSGWIRSIGRPVAAAPISIPSHGALFHLCAQPIRVPSQGVPPSQRRAAAAIVAKSPFQPARPVLETLMRKRAASAYACMANPPAPGATNYHRAFPVYPASRRPQMRAAIRVHAAYTRSKGHIWPSPVLAASKQIGPWTTMSEKSAE</sequence>
<proteinExistence type="predicted"/>